<name>A0A6B2LYE6_9BACT</name>
<feature type="domain" description="GHMP kinase C-terminal" evidence="11">
    <location>
        <begin position="230"/>
        <end position="286"/>
    </location>
</feature>
<dbReference type="InterPro" id="IPR004424">
    <property type="entry name" value="IspE"/>
</dbReference>
<dbReference type="PIRSF" id="PIRSF010376">
    <property type="entry name" value="IspE"/>
    <property type="match status" value="1"/>
</dbReference>
<sequence>MSSESRSVTIACPAKINLTLAILGLREDGFHDLHSVVAQTDYGDKLDLVWSGAGDPSKDRVVVEGALIPEEVNSVLAAIRLFRLKTGFHKGSITACLEKQIPVGAGLGGGSSNAAGALKALAKLFPDLFCELDLSELSSQIGSDCPLFLSDLPVLMEGRGERITPLADNLASRLRGKSVILFKPRFSINTAEAYRRLAAGKYYTSIGQAEAVYSDWKGSNSILPAPLNDFERLLGSWMPTLPLVLERLRSIHGIDARLSGSGSACFAFSEGDSSAKSRVIEEMQQAWGEVNWIEEIRLK</sequence>
<comment type="similarity">
    <text evidence="1 9">Belongs to the GHMP kinase family. IspE subfamily.</text>
</comment>
<dbReference type="GO" id="GO:0019288">
    <property type="term" value="P:isopentenyl diphosphate biosynthetic process, methylerythritol 4-phosphate pathway"/>
    <property type="evidence" value="ECO:0007669"/>
    <property type="project" value="UniProtKB-UniRule"/>
</dbReference>
<evidence type="ECO:0000256" key="2">
    <source>
        <dbReference type="ARBA" id="ARBA00012052"/>
    </source>
</evidence>
<evidence type="ECO:0000256" key="8">
    <source>
        <dbReference type="ARBA" id="ARBA00032554"/>
    </source>
</evidence>
<comment type="pathway">
    <text evidence="9">Isoprenoid biosynthesis; isopentenyl diphosphate biosynthesis via DXP pathway; isopentenyl diphosphate from 1-deoxy-D-xylulose 5-phosphate: step 3/6.</text>
</comment>
<evidence type="ECO:0000259" key="11">
    <source>
        <dbReference type="Pfam" id="PF08544"/>
    </source>
</evidence>
<evidence type="ECO:0000256" key="7">
    <source>
        <dbReference type="ARBA" id="ARBA00022840"/>
    </source>
</evidence>
<dbReference type="SUPFAM" id="SSF55060">
    <property type="entry name" value="GHMP Kinase, C-terminal domain"/>
    <property type="match status" value="1"/>
</dbReference>
<dbReference type="Gene3D" id="3.30.230.10">
    <property type="match status" value="1"/>
</dbReference>
<dbReference type="Pfam" id="PF08544">
    <property type="entry name" value="GHMP_kinases_C"/>
    <property type="match status" value="1"/>
</dbReference>
<dbReference type="Pfam" id="PF00288">
    <property type="entry name" value="GHMP_kinases_N"/>
    <property type="match status" value="1"/>
</dbReference>
<evidence type="ECO:0000256" key="6">
    <source>
        <dbReference type="ARBA" id="ARBA00022777"/>
    </source>
</evidence>
<accession>A0A6B2LYE6</accession>
<evidence type="ECO:0000256" key="5">
    <source>
        <dbReference type="ARBA" id="ARBA00022741"/>
    </source>
</evidence>
<dbReference type="EC" id="2.7.1.148" evidence="2 9"/>
<dbReference type="AlphaFoldDB" id="A0A6B2LYE6"/>
<feature type="binding site" evidence="9">
    <location>
        <begin position="102"/>
        <end position="112"/>
    </location>
    <ligand>
        <name>ATP</name>
        <dbReference type="ChEBI" id="CHEBI:30616"/>
    </ligand>
</feature>
<keyword evidence="7 9" id="KW-0067">ATP-binding</keyword>
<dbReference type="NCBIfam" id="TIGR00154">
    <property type="entry name" value="ispE"/>
    <property type="match status" value="1"/>
</dbReference>
<dbReference type="GO" id="GO:0050515">
    <property type="term" value="F:4-(cytidine 5'-diphospho)-2-C-methyl-D-erythritol kinase activity"/>
    <property type="evidence" value="ECO:0007669"/>
    <property type="project" value="UniProtKB-UniRule"/>
</dbReference>
<dbReference type="UniPathway" id="UPA00056">
    <property type="reaction ID" value="UER00094"/>
</dbReference>
<dbReference type="Proteomes" id="UP000478417">
    <property type="component" value="Unassembled WGS sequence"/>
</dbReference>
<dbReference type="RefSeq" id="WP_163962286.1">
    <property type="nucleotide sequence ID" value="NZ_JAAGNX010000001.1"/>
</dbReference>
<dbReference type="InterPro" id="IPR006204">
    <property type="entry name" value="GHMP_kinase_N_dom"/>
</dbReference>
<dbReference type="HAMAP" id="MF_00061">
    <property type="entry name" value="IspE"/>
    <property type="match status" value="1"/>
</dbReference>
<protein>
    <recommendedName>
        <fullName evidence="3 9">4-diphosphocytidyl-2-C-methyl-D-erythritol kinase</fullName>
        <shortName evidence="9">CMK</shortName>
        <ecNumber evidence="2 9">2.7.1.148</ecNumber>
    </recommendedName>
    <alternativeName>
        <fullName evidence="8 9">4-(cytidine-5'-diphospho)-2-C-methyl-D-erythritol kinase</fullName>
    </alternativeName>
</protein>
<evidence type="ECO:0000313" key="13">
    <source>
        <dbReference type="Proteomes" id="UP000478417"/>
    </source>
</evidence>
<evidence type="ECO:0000256" key="1">
    <source>
        <dbReference type="ARBA" id="ARBA00009684"/>
    </source>
</evidence>
<dbReference type="EMBL" id="JAAGNX010000001">
    <property type="protein sequence ID" value="NDV61393.1"/>
    <property type="molecule type" value="Genomic_DNA"/>
</dbReference>
<dbReference type="GO" id="GO:0016114">
    <property type="term" value="P:terpenoid biosynthetic process"/>
    <property type="evidence" value="ECO:0007669"/>
    <property type="project" value="UniProtKB-UniRule"/>
</dbReference>
<evidence type="ECO:0000313" key="12">
    <source>
        <dbReference type="EMBL" id="NDV61393.1"/>
    </source>
</evidence>
<dbReference type="Gene3D" id="3.30.70.890">
    <property type="entry name" value="GHMP kinase, C-terminal domain"/>
    <property type="match status" value="1"/>
</dbReference>
<organism evidence="12 13">
    <name type="scientific">Oceanipulchritudo coccoides</name>
    <dbReference type="NCBI Taxonomy" id="2706888"/>
    <lineage>
        <taxon>Bacteria</taxon>
        <taxon>Pseudomonadati</taxon>
        <taxon>Verrucomicrobiota</taxon>
        <taxon>Opitutia</taxon>
        <taxon>Puniceicoccales</taxon>
        <taxon>Oceanipulchritudinaceae</taxon>
        <taxon>Oceanipulchritudo</taxon>
    </lineage>
</organism>
<dbReference type="SUPFAM" id="SSF54211">
    <property type="entry name" value="Ribosomal protein S5 domain 2-like"/>
    <property type="match status" value="1"/>
</dbReference>
<dbReference type="InterPro" id="IPR036554">
    <property type="entry name" value="GHMP_kinase_C_sf"/>
</dbReference>
<keyword evidence="13" id="KW-1185">Reference proteome</keyword>
<keyword evidence="6 9" id="KW-0418">Kinase</keyword>
<feature type="domain" description="GHMP kinase N-terminal" evidence="10">
    <location>
        <begin position="73"/>
        <end position="144"/>
    </location>
</feature>
<dbReference type="InterPro" id="IPR013750">
    <property type="entry name" value="GHMP_kinase_C_dom"/>
</dbReference>
<comment type="caution">
    <text evidence="12">The sequence shown here is derived from an EMBL/GenBank/DDBJ whole genome shotgun (WGS) entry which is preliminary data.</text>
</comment>
<dbReference type="GO" id="GO:0005524">
    <property type="term" value="F:ATP binding"/>
    <property type="evidence" value="ECO:0007669"/>
    <property type="project" value="UniProtKB-UniRule"/>
</dbReference>
<evidence type="ECO:0000256" key="3">
    <source>
        <dbReference type="ARBA" id="ARBA00017473"/>
    </source>
</evidence>
<keyword evidence="9" id="KW-0414">Isoprene biosynthesis</keyword>
<reference evidence="12 13" key="1">
    <citation type="submission" date="2020-02" db="EMBL/GenBank/DDBJ databases">
        <title>Albibacoteraceae fam. nov., the first described family within the subdivision 4 Verrucomicrobia.</title>
        <authorList>
            <person name="Xi F."/>
        </authorList>
    </citation>
    <scope>NUCLEOTIDE SEQUENCE [LARGE SCALE GENOMIC DNA]</scope>
    <source>
        <strain evidence="12 13">CK1056</strain>
    </source>
</reference>
<dbReference type="PANTHER" id="PTHR43527:SF2">
    <property type="entry name" value="4-DIPHOSPHOCYTIDYL-2-C-METHYL-D-ERYTHRITOL KINASE, CHLOROPLASTIC"/>
    <property type="match status" value="1"/>
</dbReference>
<dbReference type="PANTHER" id="PTHR43527">
    <property type="entry name" value="4-DIPHOSPHOCYTIDYL-2-C-METHYL-D-ERYTHRITOL KINASE, CHLOROPLASTIC"/>
    <property type="match status" value="1"/>
</dbReference>
<gene>
    <name evidence="9 12" type="primary">ispE</name>
    <name evidence="12" type="ORF">G0Q06_02895</name>
</gene>
<dbReference type="InterPro" id="IPR020568">
    <property type="entry name" value="Ribosomal_Su5_D2-typ_SF"/>
</dbReference>
<feature type="active site" evidence="9">
    <location>
        <position position="144"/>
    </location>
</feature>
<proteinExistence type="inferred from homology"/>
<keyword evidence="4 9" id="KW-0808">Transferase</keyword>
<keyword evidence="5 9" id="KW-0547">Nucleotide-binding</keyword>
<comment type="function">
    <text evidence="9">Catalyzes the phosphorylation of the position 2 hydroxy group of 4-diphosphocytidyl-2C-methyl-D-erythritol.</text>
</comment>
<feature type="active site" evidence="9">
    <location>
        <position position="15"/>
    </location>
</feature>
<comment type="catalytic activity">
    <reaction evidence="9">
        <text>4-CDP-2-C-methyl-D-erythritol + ATP = 4-CDP-2-C-methyl-D-erythritol 2-phosphate + ADP + H(+)</text>
        <dbReference type="Rhea" id="RHEA:18437"/>
        <dbReference type="ChEBI" id="CHEBI:15378"/>
        <dbReference type="ChEBI" id="CHEBI:30616"/>
        <dbReference type="ChEBI" id="CHEBI:57823"/>
        <dbReference type="ChEBI" id="CHEBI:57919"/>
        <dbReference type="ChEBI" id="CHEBI:456216"/>
        <dbReference type="EC" id="2.7.1.148"/>
    </reaction>
</comment>
<evidence type="ECO:0000259" key="10">
    <source>
        <dbReference type="Pfam" id="PF00288"/>
    </source>
</evidence>
<evidence type="ECO:0000256" key="9">
    <source>
        <dbReference type="HAMAP-Rule" id="MF_00061"/>
    </source>
</evidence>
<dbReference type="InterPro" id="IPR014721">
    <property type="entry name" value="Ribsml_uS5_D2-typ_fold_subgr"/>
</dbReference>
<evidence type="ECO:0000256" key="4">
    <source>
        <dbReference type="ARBA" id="ARBA00022679"/>
    </source>
</evidence>